<comment type="similarity">
    <text evidence="2">Belongs to the FtsK/SpoIIIE/SftA family.</text>
</comment>
<keyword evidence="7" id="KW-0159">Chromosome partition</keyword>
<dbReference type="Pfam" id="PF01580">
    <property type="entry name" value="FtsK_SpoIIIE"/>
    <property type="match status" value="1"/>
</dbReference>
<protein>
    <submittedName>
        <fullName evidence="20">S-DNA-T family DNA segregation ATPase FtsK/SpoIIIE</fullName>
    </submittedName>
</protein>
<dbReference type="Pfam" id="PF13491">
    <property type="entry name" value="FtsK_4TM"/>
    <property type="match status" value="1"/>
</dbReference>
<keyword evidence="12" id="KW-0131">Cell cycle</keyword>
<keyword evidence="8 15" id="KW-0067">ATP-binding</keyword>
<dbReference type="InterPro" id="IPR018541">
    <property type="entry name" value="Ftsk_gamma"/>
</dbReference>
<comment type="caution">
    <text evidence="20">The sequence shown here is derived from an EMBL/GenBank/DDBJ whole genome shotgun (WGS) entry which is preliminary data.</text>
</comment>
<evidence type="ECO:0000313" key="20">
    <source>
        <dbReference type="EMBL" id="TCL59900.1"/>
    </source>
</evidence>
<evidence type="ECO:0000256" key="16">
    <source>
        <dbReference type="SAM" id="Coils"/>
    </source>
</evidence>
<dbReference type="CDD" id="cd22249">
    <property type="entry name" value="UDM1_RNF168_RNF169-like"/>
    <property type="match status" value="1"/>
</dbReference>
<feature type="compositionally biased region" description="Polar residues" evidence="17">
    <location>
        <begin position="29"/>
        <end position="38"/>
    </location>
</feature>
<dbReference type="InterPro" id="IPR050206">
    <property type="entry name" value="FtsK/SpoIIIE/SftA"/>
</dbReference>
<evidence type="ECO:0000256" key="9">
    <source>
        <dbReference type="ARBA" id="ARBA00022989"/>
    </source>
</evidence>
<dbReference type="InterPro" id="IPR041027">
    <property type="entry name" value="FtsK_alpha"/>
</dbReference>
<reference evidence="20 21" key="1">
    <citation type="submission" date="2019-03" db="EMBL/GenBank/DDBJ databases">
        <title>Genomic Encyclopedia of Type Strains, Phase IV (KMG-IV): sequencing the most valuable type-strain genomes for metagenomic binning, comparative biology and taxonomic classification.</title>
        <authorList>
            <person name="Goeker M."/>
        </authorList>
    </citation>
    <scope>NUCLEOTIDE SEQUENCE [LARGE SCALE GENOMIC DNA]</scope>
    <source>
        <strain evidence="20 21">DSM 100556</strain>
    </source>
</reference>
<keyword evidence="9 18" id="KW-1133">Transmembrane helix</keyword>
<evidence type="ECO:0000256" key="3">
    <source>
        <dbReference type="ARBA" id="ARBA00022475"/>
    </source>
</evidence>
<feature type="transmembrane region" description="Helical" evidence="18">
    <location>
        <begin position="170"/>
        <end position="191"/>
    </location>
</feature>
<dbReference type="Gene3D" id="3.40.50.300">
    <property type="entry name" value="P-loop containing nucleotide triphosphate hydrolases"/>
    <property type="match status" value="1"/>
</dbReference>
<dbReference type="OrthoDB" id="9807790at2"/>
<dbReference type="InterPro" id="IPR036390">
    <property type="entry name" value="WH_DNA-bd_sf"/>
</dbReference>
<feature type="transmembrane region" description="Helical" evidence="18">
    <location>
        <begin position="47"/>
        <end position="71"/>
    </location>
</feature>
<dbReference type="Gene3D" id="1.10.10.10">
    <property type="entry name" value="Winged helix-like DNA-binding domain superfamily/Winged helix DNA-binding domain"/>
    <property type="match status" value="1"/>
</dbReference>
<dbReference type="GO" id="GO:0005886">
    <property type="term" value="C:plasma membrane"/>
    <property type="evidence" value="ECO:0007669"/>
    <property type="project" value="UniProtKB-SubCell"/>
</dbReference>
<feature type="region of interest" description="Disordered" evidence="17">
    <location>
        <begin position="1"/>
        <end position="38"/>
    </location>
</feature>
<dbReference type="Proteomes" id="UP000295718">
    <property type="component" value="Unassembled WGS sequence"/>
</dbReference>
<dbReference type="InterPro" id="IPR003593">
    <property type="entry name" value="AAA+_ATPase"/>
</dbReference>
<dbReference type="PANTHER" id="PTHR22683">
    <property type="entry name" value="SPORULATION PROTEIN RELATED"/>
    <property type="match status" value="1"/>
</dbReference>
<comment type="function">
    <text evidence="13">Essential cell division protein that coordinates cell division and chromosome segregation. The N-terminus is involved in assembly of the cell-division machinery. The C-terminus functions as a DNA motor that moves dsDNA in an ATP-dependent manner towards the dif recombination site, which is located within the replication terminus region. Required for activation of the Xer recombinase, allowing activation of chromosome unlinking by recombination.</text>
</comment>
<evidence type="ECO:0000256" key="15">
    <source>
        <dbReference type="PROSITE-ProRule" id="PRU00289"/>
    </source>
</evidence>
<dbReference type="AlphaFoldDB" id="A0A4R1R3F8"/>
<dbReference type="SUPFAM" id="SSF46785">
    <property type="entry name" value="Winged helix' DNA-binding domain"/>
    <property type="match status" value="1"/>
</dbReference>
<dbReference type="GO" id="GO:0003677">
    <property type="term" value="F:DNA binding"/>
    <property type="evidence" value="ECO:0007669"/>
    <property type="project" value="UniProtKB-KW"/>
</dbReference>
<comment type="subunit">
    <text evidence="14">Homohexamer. Forms a ring that surrounds DNA.</text>
</comment>
<keyword evidence="5 18" id="KW-0812">Transmembrane</keyword>
<evidence type="ECO:0000256" key="1">
    <source>
        <dbReference type="ARBA" id="ARBA00004651"/>
    </source>
</evidence>
<evidence type="ECO:0000256" key="2">
    <source>
        <dbReference type="ARBA" id="ARBA00006474"/>
    </source>
</evidence>
<gene>
    <name evidence="20" type="ORF">EDD76_10389</name>
</gene>
<evidence type="ECO:0000256" key="7">
    <source>
        <dbReference type="ARBA" id="ARBA00022829"/>
    </source>
</evidence>
<accession>A0A4R1R3F8</accession>
<sequence length="874" mass="95826">MASGQGNRKGTAKKSYSRNTSSGKRKTTNSKSSRQSEPMDSAIKNEVILIGVFALAVFLFLCNFGIVGVFGDSISSMLFGLFGLTAYIAPVVLFLTVAFGISNRGNRIATRKLVAAVLLFLLVGMSCDLFAGAWTQDSLYNVKEIYERCSESKNGGGVIAGTLTFLSYHFLSMVGTVLMIIVLAVICLVILTEKSLVGSVRSSGQRVYERTKEDAYVRKERVQEKRAKQEQLRRTKEEERRLRAQESEDEKILRMDKKVTGVMLDTALMSKEEEKESAPSDDIHEITWTDFDTNDIKEVDVTVKNSGENVHAIDFDKIHITSAQQMDMFEEEEDEEEIHQEQVRASSDVIDPLRAADSVKKNDISQNMENMIKAQEKGGTKKYVFPPLRLLQKGAAKGTADSAAQLKETAMHLQQTLATFGVKVTITDISQGPAVTRYEMQPEQGVKVSRIVGLSDDIKLNLAATDIRIEAPIPGKAAVGIEVPNKENSAVSLRDLLESKEFKEFPSKLAFAVGKDIGGKTVVADIARMPHMLIAGATGSGKSVCINTLIMSILYKAHPDEVKLIMVDPKVVELSVYNGIPHLLIPVVTDPKKAAAALHWGVAEMTERYKQFADYNVRDLKGFNKAAEERRAKGEADVPAPMPQIVIIVDELADLMMVAPGEVEESICRLAQLARAAGIHLIIATQRPSVDVITGLIKANMPSRVAFAVSSGVDSRTILDMNGAEKLLGKGDMLFYPQGYPKPARIQGAFVSDKEVSDVVDYLKNQAIGNIYSEDVEEKIQNMGTASQGSAGAGEDGTGSSRDQYFVEAGKFIIDKDKASIGMLQRVFKVGFNRAARIMDQLCDAGVVGEEEGTKPRKVLMSMEEFEQLIEEEI</sequence>
<dbReference type="InterPro" id="IPR036388">
    <property type="entry name" value="WH-like_DNA-bd_sf"/>
</dbReference>
<evidence type="ECO:0000256" key="17">
    <source>
        <dbReference type="SAM" id="MobiDB-lite"/>
    </source>
</evidence>
<keyword evidence="16" id="KW-0175">Coiled coil</keyword>
<dbReference type="RefSeq" id="WP_031389716.1">
    <property type="nucleotide sequence ID" value="NZ_JPNB01000001.1"/>
</dbReference>
<dbReference type="GO" id="GO:0007059">
    <property type="term" value="P:chromosome segregation"/>
    <property type="evidence" value="ECO:0007669"/>
    <property type="project" value="UniProtKB-KW"/>
</dbReference>
<dbReference type="EMBL" id="SLUO01000003">
    <property type="protein sequence ID" value="TCL59900.1"/>
    <property type="molecule type" value="Genomic_DNA"/>
</dbReference>
<evidence type="ECO:0000256" key="12">
    <source>
        <dbReference type="ARBA" id="ARBA00023306"/>
    </source>
</evidence>
<keyword evidence="3" id="KW-1003">Cell membrane</keyword>
<organism evidence="20 21">
    <name type="scientific">Kineothrix alysoides</name>
    <dbReference type="NCBI Taxonomy" id="1469948"/>
    <lineage>
        <taxon>Bacteria</taxon>
        <taxon>Bacillati</taxon>
        <taxon>Bacillota</taxon>
        <taxon>Clostridia</taxon>
        <taxon>Lachnospirales</taxon>
        <taxon>Lachnospiraceae</taxon>
        <taxon>Kineothrix</taxon>
    </lineage>
</organism>
<evidence type="ECO:0000256" key="6">
    <source>
        <dbReference type="ARBA" id="ARBA00022741"/>
    </source>
</evidence>
<keyword evidence="6 15" id="KW-0547">Nucleotide-binding</keyword>
<feature type="domain" description="FtsK" evidence="19">
    <location>
        <begin position="519"/>
        <end position="716"/>
    </location>
</feature>
<evidence type="ECO:0000256" key="5">
    <source>
        <dbReference type="ARBA" id="ARBA00022692"/>
    </source>
</evidence>
<dbReference type="SMART" id="SM00382">
    <property type="entry name" value="AAA"/>
    <property type="match status" value="1"/>
</dbReference>
<evidence type="ECO:0000256" key="8">
    <source>
        <dbReference type="ARBA" id="ARBA00022840"/>
    </source>
</evidence>
<feature type="transmembrane region" description="Helical" evidence="18">
    <location>
        <begin position="113"/>
        <end position="134"/>
    </location>
</feature>
<dbReference type="SUPFAM" id="SSF52540">
    <property type="entry name" value="P-loop containing nucleoside triphosphate hydrolases"/>
    <property type="match status" value="1"/>
</dbReference>
<dbReference type="Pfam" id="PF17854">
    <property type="entry name" value="FtsK_alpha"/>
    <property type="match status" value="1"/>
</dbReference>
<dbReference type="CDD" id="cd01127">
    <property type="entry name" value="TrwB_TraG_TraD_VirD4"/>
    <property type="match status" value="1"/>
</dbReference>
<feature type="binding site" evidence="15">
    <location>
        <begin position="536"/>
        <end position="543"/>
    </location>
    <ligand>
        <name>ATP</name>
        <dbReference type="ChEBI" id="CHEBI:30616"/>
    </ligand>
</feature>
<keyword evidence="11 18" id="KW-0472">Membrane</keyword>
<dbReference type="Pfam" id="PF09397">
    <property type="entry name" value="FtsK_gamma"/>
    <property type="match status" value="1"/>
</dbReference>
<dbReference type="GO" id="GO:0051301">
    <property type="term" value="P:cell division"/>
    <property type="evidence" value="ECO:0007669"/>
    <property type="project" value="UniProtKB-KW"/>
</dbReference>
<dbReference type="InterPro" id="IPR002543">
    <property type="entry name" value="FtsK_dom"/>
</dbReference>
<comment type="subcellular location">
    <subcellularLocation>
        <location evidence="1">Cell membrane</location>
        <topology evidence="1">Multi-pass membrane protein</topology>
    </subcellularLocation>
</comment>
<evidence type="ECO:0000256" key="14">
    <source>
        <dbReference type="ARBA" id="ARBA00025923"/>
    </source>
</evidence>
<dbReference type="InterPro" id="IPR027417">
    <property type="entry name" value="P-loop_NTPase"/>
</dbReference>
<dbReference type="Gene3D" id="3.30.980.40">
    <property type="match status" value="1"/>
</dbReference>
<evidence type="ECO:0000256" key="10">
    <source>
        <dbReference type="ARBA" id="ARBA00023125"/>
    </source>
</evidence>
<evidence type="ECO:0000256" key="4">
    <source>
        <dbReference type="ARBA" id="ARBA00022618"/>
    </source>
</evidence>
<evidence type="ECO:0000256" key="13">
    <source>
        <dbReference type="ARBA" id="ARBA00024986"/>
    </source>
</evidence>
<feature type="transmembrane region" description="Helical" evidence="18">
    <location>
        <begin position="77"/>
        <end position="101"/>
    </location>
</feature>
<feature type="coiled-coil region" evidence="16">
    <location>
        <begin position="218"/>
        <end position="249"/>
    </location>
</feature>
<dbReference type="PROSITE" id="PS50901">
    <property type="entry name" value="FTSK"/>
    <property type="match status" value="1"/>
</dbReference>
<keyword evidence="4" id="KW-0132">Cell division</keyword>
<keyword evidence="21" id="KW-1185">Reference proteome</keyword>
<dbReference type="PANTHER" id="PTHR22683:SF41">
    <property type="entry name" value="DNA TRANSLOCASE FTSK"/>
    <property type="match status" value="1"/>
</dbReference>
<evidence type="ECO:0000256" key="18">
    <source>
        <dbReference type="SAM" id="Phobius"/>
    </source>
</evidence>
<proteinExistence type="inferred from homology"/>
<name>A0A4R1R3F8_9FIRM</name>
<keyword evidence="10" id="KW-0238">DNA-binding</keyword>
<evidence type="ECO:0000256" key="11">
    <source>
        <dbReference type="ARBA" id="ARBA00023136"/>
    </source>
</evidence>
<dbReference type="SMART" id="SM00843">
    <property type="entry name" value="Ftsk_gamma"/>
    <property type="match status" value="1"/>
</dbReference>
<dbReference type="InterPro" id="IPR025199">
    <property type="entry name" value="FtsK_4TM"/>
</dbReference>
<evidence type="ECO:0000259" key="19">
    <source>
        <dbReference type="PROSITE" id="PS50901"/>
    </source>
</evidence>
<dbReference type="GO" id="GO:0005524">
    <property type="term" value="F:ATP binding"/>
    <property type="evidence" value="ECO:0007669"/>
    <property type="project" value="UniProtKB-UniRule"/>
</dbReference>
<dbReference type="STRING" id="1469948.GCA_000732725_00970"/>
<evidence type="ECO:0000313" key="21">
    <source>
        <dbReference type="Proteomes" id="UP000295718"/>
    </source>
</evidence>